<gene>
    <name evidence="1" type="ORF">bsdtb5_08880</name>
</gene>
<dbReference type="Proteomes" id="UP000595897">
    <property type="component" value="Chromosome"/>
</dbReference>
<dbReference type="KEGG" id="ahb:bsdtb5_08880"/>
<name>A0A7R7EIW8_9FIRM</name>
<evidence type="ECO:0000313" key="2">
    <source>
        <dbReference type="Proteomes" id="UP000595897"/>
    </source>
</evidence>
<proteinExistence type="predicted"/>
<keyword evidence="2" id="KW-1185">Reference proteome</keyword>
<organism evidence="1 2">
    <name type="scientific">Anaeromicropila herbilytica</name>
    <dbReference type="NCBI Taxonomy" id="2785025"/>
    <lineage>
        <taxon>Bacteria</taxon>
        <taxon>Bacillati</taxon>
        <taxon>Bacillota</taxon>
        <taxon>Clostridia</taxon>
        <taxon>Lachnospirales</taxon>
        <taxon>Lachnospiraceae</taxon>
        <taxon>Anaeromicropila</taxon>
    </lineage>
</organism>
<dbReference type="AlphaFoldDB" id="A0A7R7EIW8"/>
<dbReference type="EMBL" id="AP024169">
    <property type="protein sequence ID" value="BCN29593.1"/>
    <property type="molecule type" value="Genomic_DNA"/>
</dbReference>
<reference evidence="1 2" key="1">
    <citation type="submission" date="2020-11" db="EMBL/GenBank/DDBJ databases">
        <title>Draft genome sequencing of a Lachnospiraceae strain isolated from anoxic soil subjected to BSD treatment.</title>
        <authorList>
            <person name="Uek A."/>
            <person name="Tonouchi A."/>
        </authorList>
    </citation>
    <scope>NUCLEOTIDE SEQUENCE [LARGE SCALE GENOMIC DNA]</scope>
    <source>
        <strain evidence="1 2">TB5</strain>
    </source>
</reference>
<sequence length="51" mass="6177">MIKNDTYQVEKTEINAHSIRFTVINRRPRSTDRAKEKIESELFKVFKKYCN</sequence>
<protein>
    <submittedName>
        <fullName evidence="1">Uncharacterized protein</fullName>
    </submittedName>
</protein>
<accession>A0A7R7EIW8</accession>
<evidence type="ECO:0000313" key="1">
    <source>
        <dbReference type="EMBL" id="BCN29593.1"/>
    </source>
</evidence>
<dbReference type="RefSeq" id="WP_271714862.1">
    <property type="nucleotide sequence ID" value="NZ_AP024169.1"/>
</dbReference>